<feature type="chain" id="PRO_5043650541" evidence="1">
    <location>
        <begin position="20"/>
        <end position="101"/>
    </location>
</feature>
<gene>
    <name evidence="2" type="ORF">LVIROSA_LOCUS23929</name>
</gene>
<feature type="signal peptide" evidence="1">
    <location>
        <begin position="1"/>
        <end position="19"/>
    </location>
</feature>
<evidence type="ECO:0000313" key="3">
    <source>
        <dbReference type="Proteomes" id="UP001157418"/>
    </source>
</evidence>
<evidence type="ECO:0000313" key="2">
    <source>
        <dbReference type="EMBL" id="CAH1437614.1"/>
    </source>
</evidence>
<sequence>MVLIIVFLTLTTTPSFLLSSHRLPMSSPRSCSSSTSQVRLQIWIHNQSTIESSDEFNQIQAVGGRFIHWEGATPLEVLAMSRSSHISASSPAIDSIWKKWW</sequence>
<dbReference type="EMBL" id="CAKMRJ010004445">
    <property type="protein sequence ID" value="CAH1437614.1"/>
    <property type="molecule type" value="Genomic_DNA"/>
</dbReference>
<accession>A0AAU9NIE5</accession>
<organism evidence="2 3">
    <name type="scientific">Lactuca virosa</name>
    <dbReference type="NCBI Taxonomy" id="75947"/>
    <lineage>
        <taxon>Eukaryota</taxon>
        <taxon>Viridiplantae</taxon>
        <taxon>Streptophyta</taxon>
        <taxon>Embryophyta</taxon>
        <taxon>Tracheophyta</taxon>
        <taxon>Spermatophyta</taxon>
        <taxon>Magnoliopsida</taxon>
        <taxon>eudicotyledons</taxon>
        <taxon>Gunneridae</taxon>
        <taxon>Pentapetalae</taxon>
        <taxon>asterids</taxon>
        <taxon>campanulids</taxon>
        <taxon>Asterales</taxon>
        <taxon>Asteraceae</taxon>
        <taxon>Cichorioideae</taxon>
        <taxon>Cichorieae</taxon>
        <taxon>Lactucinae</taxon>
        <taxon>Lactuca</taxon>
    </lineage>
</organism>
<keyword evidence="1" id="KW-0732">Signal</keyword>
<dbReference type="AlphaFoldDB" id="A0AAU9NIE5"/>
<evidence type="ECO:0000256" key="1">
    <source>
        <dbReference type="SAM" id="SignalP"/>
    </source>
</evidence>
<proteinExistence type="predicted"/>
<name>A0AAU9NIE5_9ASTR</name>
<protein>
    <submittedName>
        <fullName evidence="2">Uncharacterized protein</fullName>
    </submittedName>
</protein>
<keyword evidence="3" id="KW-1185">Reference proteome</keyword>
<comment type="caution">
    <text evidence="2">The sequence shown here is derived from an EMBL/GenBank/DDBJ whole genome shotgun (WGS) entry which is preliminary data.</text>
</comment>
<reference evidence="2 3" key="1">
    <citation type="submission" date="2022-01" db="EMBL/GenBank/DDBJ databases">
        <authorList>
            <person name="Xiong W."/>
            <person name="Schranz E."/>
        </authorList>
    </citation>
    <scope>NUCLEOTIDE SEQUENCE [LARGE SCALE GENOMIC DNA]</scope>
</reference>
<dbReference type="Proteomes" id="UP001157418">
    <property type="component" value="Unassembled WGS sequence"/>
</dbReference>